<dbReference type="PANTHER" id="PTHR45339">
    <property type="entry name" value="HYBRID SIGNAL TRANSDUCTION HISTIDINE KINASE J"/>
    <property type="match status" value="1"/>
</dbReference>
<evidence type="ECO:0000259" key="5">
    <source>
        <dbReference type="PROSITE" id="PS50110"/>
    </source>
</evidence>
<dbReference type="SMART" id="SM00448">
    <property type="entry name" value="REC"/>
    <property type="match status" value="1"/>
</dbReference>
<organism evidence="6 7">
    <name type="scientific">Pisolithus tinctorius Marx 270</name>
    <dbReference type="NCBI Taxonomy" id="870435"/>
    <lineage>
        <taxon>Eukaryota</taxon>
        <taxon>Fungi</taxon>
        <taxon>Dikarya</taxon>
        <taxon>Basidiomycota</taxon>
        <taxon>Agaricomycotina</taxon>
        <taxon>Agaricomycetes</taxon>
        <taxon>Agaricomycetidae</taxon>
        <taxon>Boletales</taxon>
        <taxon>Sclerodermatineae</taxon>
        <taxon>Pisolithaceae</taxon>
        <taxon>Pisolithus</taxon>
    </lineage>
</organism>
<reference evidence="7" key="2">
    <citation type="submission" date="2015-01" db="EMBL/GenBank/DDBJ databases">
        <title>Evolutionary Origins and Diversification of the Mycorrhizal Mutualists.</title>
        <authorList>
            <consortium name="DOE Joint Genome Institute"/>
            <consortium name="Mycorrhizal Genomics Consortium"/>
            <person name="Kohler A."/>
            <person name="Kuo A."/>
            <person name="Nagy L.G."/>
            <person name="Floudas D."/>
            <person name="Copeland A."/>
            <person name="Barry K.W."/>
            <person name="Cichocki N."/>
            <person name="Veneault-Fourrey C."/>
            <person name="LaButti K."/>
            <person name="Lindquist E.A."/>
            <person name="Lipzen A."/>
            <person name="Lundell T."/>
            <person name="Morin E."/>
            <person name="Murat C."/>
            <person name="Riley R."/>
            <person name="Ohm R."/>
            <person name="Sun H."/>
            <person name="Tunlid A."/>
            <person name="Henrissat B."/>
            <person name="Grigoriev I.V."/>
            <person name="Hibbett D.S."/>
            <person name="Martin F."/>
        </authorList>
    </citation>
    <scope>NUCLEOTIDE SEQUENCE [LARGE SCALE GENOMIC DNA]</scope>
    <source>
        <strain evidence="7">Marx 270</strain>
    </source>
</reference>
<dbReference type="GO" id="GO:0000156">
    <property type="term" value="F:phosphorelay response regulator activity"/>
    <property type="evidence" value="ECO:0007669"/>
    <property type="project" value="UniProtKB-ARBA"/>
</dbReference>
<feature type="domain" description="Response regulatory" evidence="5">
    <location>
        <begin position="965"/>
        <end position="1109"/>
    </location>
</feature>
<feature type="region of interest" description="Disordered" evidence="4">
    <location>
        <begin position="377"/>
        <end position="399"/>
    </location>
</feature>
<keyword evidence="1 3" id="KW-0597">Phosphoprotein</keyword>
<name>A0A0C3P6C3_PISTI</name>
<sequence>MSGVKQAAYPRTHASFHCDDGPSTSEHPGPNRFSLTWAVEPPLSFHGSVVYALERSGTGSSTSDGESDHSGKDHHSSLSRRYSQDEASSDSDGVASYRFKAQQQHSPDGTLHAHNLSRPFLAPSPSQLEHLQNPRRQYHGLISPVSDETLSLSPQCDSQPDVAHLHELSLELADSVQMVVQTLLQICPVQILDPAKEQYAACSLLVPTTCMSAMLTTMKNLNFVSANMSDLFVNSGLSQQMEHELSTPSAPIAVSDFDIAETLQGVGDALSGCAAEVGVDLVLFHGDVGLRHVVVRGEEFALSTTLTHVIRQVISTARPGDSVDVGLSIKSPSDSDSPESPTTEGTTGKRDDGSLPWSVSDGHVFCVFEITHNFGDSDMDDDMATTPTNPDPSPLRSRQNFTSPLAQRLFLRSKASFTCDLPRRSNLPGRVCEIAFRLERGSLSAINARPAPVSGSASPLLSGTRIAKEPTLEELTQFSESLRGKKATLYACGSSSFAHHLTSYLTAWGLDVSHVSPEQEGETFGAGEAAAPVSPESAQAPLNNTSYAKPKNRQWNTSESHNPHENAGAPNGGARSPSVSFIFIDDNVSVLREQIQKYRAEQHSSSSSAFSRKRPSFNHRPKSTPQVARAMGYGPSSTPPSGVANIVVHFTSLTNYKVVRDIVQCDLAANAFQPPLEVMIIPKPAGPRRFLTALHTALTKPHVDPSFTPIATSPVSPAIHGSPFFSQVPPTCPKSPLTRPWSSARSASDRSVVKSPRDGTTHVLHPPSPLSIADTAEYFPDGSAPASGLMISSPDGQPAGIVFNPRAKVVRQPSASSLSDRANKIQFLSPKQERLRSKSPPHFSLPFATVHPSGLSRQDTQSPTETPTSTHLNESRKVRKSSVLADDEPPAQSAAAPLPRRSNTAESRKTPSQPGSPSGVESPTSWFARRKAKRAALSQKMAMQGSASNKTGKGASETMIVPPISVLIVDDNPINRTILSTFMKKKKVKYDVAKNGAEAVEKWRDGNFQLILMDIQMPVMDGIEATKEIRDLESQKAACVPVTPQSDGGPRTPPGDFRASSYHHSVIIVALTASSLESDRVAALAAGCNDFLTKPVSLQWLNNKIIEWGAIKTLQMWADMPSDEEKTLSSEQSVQAQVVARRLHVPDGRATPVGDGASRSSPKGRVEGSSEAISTTTSSTIVGRSHRSRPDGGGRPSEDFS</sequence>
<evidence type="ECO:0000256" key="2">
    <source>
        <dbReference type="ARBA" id="ARBA00023012"/>
    </source>
</evidence>
<feature type="region of interest" description="Disordered" evidence="4">
    <location>
        <begin position="1142"/>
        <end position="1201"/>
    </location>
</feature>
<evidence type="ECO:0000256" key="4">
    <source>
        <dbReference type="SAM" id="MobiDB-lite"/>
    </source>
</evidence>
<feature type="compositionally biased region" description="Polar residues" evidence="4">
    <location>
        <begin position="855"/>
        <end position="872"/>
    </location>
</feature>
<dbReference type="Proteomes" id="UP000054217">
    <property type="component" value="Unassembled WGS sequence"/>
</dbReference>
<feature type="compositionally biased region" description="Low complexity" evidence="4">
    <location>
        <begin position="522"/>
        <end position="531"/>
    </location>
</feature>
<feature type="region of interest" description="Disordered" evidence="4">
    <location>
        <begin position="1"/>
        <end position="33"/>
    </location>
</feature>
<keyword evidence="2" id="KW-0902">Two-component regulatory system</keyword>
<feature type="compositionally biased region" description="Basic residues" evidence="4">
    <location>
        <begin position="611"/>
        <end position="622"/>
    </location>
</feature>
<feature type="compositionally biased region" description="Polar residues" evidence="4">
    <location>
        <begin position="901"/>
        <end position="925"/>
    </location>
</feature>
<feature type="region of interest" description="Disordered" evidence="4">
    <location>
        <begin position="518"/>
        <end position="574"/>
    </location>
</feature>
<protein>
    <recommendedName>
        <fullName evidence="5">Response regulatory domain-containing protein</fullName>
    </recommendedName>
</protein>
<feature type="compositionally biased region" description="Basic and acidic residues" evidence="4">
    <location>
        <begin position="1188"/>
        <end position="1201"/>
    </location>
</feature>
<evidence type="ECO:0000256" key="1">
    <source>
        <dbReference type="ARBA" id="ARBA00022553"/>
    </source>
</evidence>
<feature type="region of interest" description="Disordered" evidence="4">
    <location>
        <begin position="812"/>
        <end position="954"/>
    </location>
</feature>
<dbReference type="OrthoDB" id="21225at2759"/>
<reference evidence="6 7" key="1">
    <citation type="submission" date="2014-04" db="EMBL/GenBank/DDBJ databases">
        <authorList>
            <consortium name="DOE Joint Genome Institute"/>
            <person name="Kuo A."/>
            <person name="Kohler A."/>
            <person name="Costa M.D."/>
            <person name="Nagy L.G."/>
            <person name="Floudas D."/>
            <person name="Copeland A."/>
            <person name="Barry K.W."/>
            <person name="Cichocki N."/>
            <person name="Veneault-Fourrey C."/>
            <person name="LaButti K."/>
            <person name="Lindquist E.A."/>
            <person name="Lipzen A."/>
            <person name="Lundell T."/>
            <person name="Morin E."/>
            <person name="Murat C."/>
            <person name="Sun H."/>
            <person name="Tunlid A."/>
            <person name="Henrissat B."/>
            <person name="Grigoriev I.V."/>
            <person name="Hibbett D.S."/>
            <person name="Martin F."/>
            <person name="Nordberg H.P."/>
            <person name="Cantor M.N."/>
            <person name="Hua S.X."/>
        </authorList>
    </citation>
    <scope>NUCLEOTIDE SEQUENCE [LARGE SCALE GENOMIC DNA]</scope>
    <source>
        <strain evidence="6 7">Marx 270</strain>
    </source>
</reference>
<accession>A0A0C3P6C3</accession>
<dbReference type="InParanoid" id="A0A0C3P6C3"/>
<feature type="compositionally biased region" description="Basic and acidic residues" evidence="4">
    <location>
        <begin position="747"/>
        <end position="760"/>
    </location>
</feature>
<dbReference type="PROSITE" id="PS50110">
    <property type="entry name" value="RESPONSE_REGULATORY"/>
    <property type="match status" value="1"/>
</dbReference>
<gene>
    <name evidence="6" type="ORF">M404DRAFT_15812</name>
</gene>
<feature type="modified residue" description="4-aspartylphosphate" evidence="3">
    <location>
        <position position="1014"/>
    </location>
</feature>
<feature type="compositionally biased region" description="Polar residues" evidence="4">
    <location>
        <begin position="536"/>
        <end position="560"/>
    </location>
</feature>
<evidence type="ECO:0000313" key="7">
    <source>
        <dbReference type="Proteomes" id="UP000054217"/>
    </source>
</evidence>
<keyword evidence="7" id="KW-1185">Reference proteome</keyword>
<feature type="region of interest" description="Disordered" evidence="4">
    <location>
        <begin position="56"/>
        <end position="127"/>
    </location>
</feature>
<feature type="compositionally biased region" description="Low complexity" evidence="4">
    <location>
        <begin position="331"/>
        <end position="344"/>
    </location>
</feature>
<dbReference type="EMBL" id="KN831978">
    <property type="protein sequence ID" value="KIO03121.1"/>
    <property type="molecule type" value="Genomic_DNA"/>
</dbReference>
<dbReference type="Gene3D" id="3.40.50.2300">
    <property type="match status" value="1"/>
</dbReference>
<evidence type="ECO:0000313" key="6">
    <source>
        <dbReference type="EMBL" id="KIO03121.1"/>
    </source>
</evidence>
<dbReference type="STRING" id="870435.A0A0C3P6C3"/>
<dbReference type="InterPro" id="IPR011006">
    <property type="entry name" value="CheY-like_superfamily"/>
</dbReference>
<feature type="compositionally biased region" description="Basic and acidic residues" evidence="4">
    <location>
        <begin position="66"/>
        <end position="76"/>
    </location>
</feature>
<proteinExistence type="predicted"/>
<dbReference type="Pfam" id="PF00072">
    <property type="entry name" value="Response_reg"/>
    <property type="match status" value="1"/>
</dbReference>
<dbReference type="CDD" id="cd17546">
    <property type="entry name" value="REC_hyHK_CKI1_RcsC-like"/>
    <property type="match status" value="1"/>
</dbReference>
<feature type="region of interest" description="Disordered" evidence="4">
    <location>
        <begin position="735"/>
        <end position="769"/>
    </location>
</feature>
<dbReference type="AlphaFoldDB" id="A0A0C3P6C3"/>
<dbReference type="FunFam" id="3.40.50.2300:FF:000146">
    <property type="entry name" value="Putative two-component response regulator SSK1p"/>
    <property type="match status" value="1"/>
</dbReference>
<feature type="region of interest" description="Disordered" evidence="4">
    <location>
        <begin position="324"/>
        <end position="355"/>
    </location>
</feature>
<feature type="region of interest" description="Disordered" evidence="4">
    <location>
        <begin position="599"/>
        <end position="636"/>
    </location>
</feature>
<dbReference type="InterPro" id="IPR001789">
    <property type="entry name" value="Sig_transdc_resp-reg_receiver"/>
</dbReference>
<dbReference type="HOGENOM" id="CLU_004854_0_0_1"/>
<dbReference type="PANTHER" id="PTHR45339:SF1">
    <property type="entry name" value="HYBRID SIGNAL TRANSDUCTION HISTIDINE KINASE J"/>
    <property type="match status" value="1"/>
</dbReference>
<dbReference type="SUPFAM" id="SSF52172">
    <property type="entry name" value="CheY-like"/>
    <property type="match status" value="1"/>
</dbReference>
<evidence type="ECO:0000256" key="3">
    <source>
        <dbReference type="PROSITE-ProRule" id="PRU00169"/>
    </source>
</evidence>